<reference evidence="1 2" key="2">
    <citation type="submission" date="2018-11" db="EMBL/GenBank/DDBJ databases">
        <authorList>
            <consortium name="Pathogen Informatics"/>
        </authorList>
    </citation>
    <scope>NUCLEOTIDE SEQUENCE [LARGE SCALE GENOMIC DNA]</scope>
</reference>
<evidence type="ECO:0000313" key="1">
    <source>
        <dbReference type="EMBL" id="VDN02389.1"/>
    </source>
</evidence>
<dbReference type="InterPro" id="IPR010558">
    <property type="entry name" value="Ly-6-related"/>
</dbReference>
<dbReference type="WBParaSite" id="TCLT_0000519101-mRNA-1">
    <property type="protein sequence ID" value="TCLT_0000519101-mRNA-1"/>
    <property type="gene ID" value="TCLT_0000519101"/>
</dbReference>
<gene>
    <name evidence="1" type="ORF">TCLT_LOCUS5180</name>
</gene>
<dbReference type="EMBL" id="UYYF01004324">
    <property type="protein sequence ID" value="VDN02389.1"/>
    <property type="molecule type" value="Genomic_DNA"/>
</dbReference>
<reference evidence="3" key="1">
    <citation type="submission" date="2017-02" db="UniProtKB">
        <authorList>
            <consortium name="WormBaseParasite"/>
        </authorList>
    </citation>
    <scope>IDENTIFICATION</scope>
</reference>
<sequence length="104" mass="12025">MKCYSCSSANIHKEWPHDSLNRIEYIRQFPQFANESCITTHSFPVVPCEDSVCVKLSILNPLISRRLHHERNVAIVRDCWSRIMKNDVNGNVSSAVFQKNHVQV</sequence>
<keyword evidence="2" id="KW-1185">Reference proteome</keyword>
<organism evidence="3">
    <name type="scientific">Thelazia callipaeda</name>
    <name type="common">Oriental eyeworm</name>
    <name type="synonym">Parasitic nematode</name>
    <dbReference type="NCBI Taxonomy" id="103827"/>
    <lineage>
        <taxon>Eukaryota</taxon>
        <taxon>Metazoa</taxon>
        <taxon>Ecdysozoa</taxon>
        <taxon>Nematoda</taxon>
        <taxon>Chromadorea</taxon>
        <taxon>Rhabditida</taxon>
        <taxon>Spirurina</taxon>
        <taxon>Spiruromorpha</taxon>
        <taxon>Thelazioidea</taxon>
        <taxon>Thelaziidae</taxon>
        <taxon>Thelazia</taxon>
    </lineage>
</organism>
<dbReference type="OMA" id="ANESCIT"/>
<name>A0A0N5CXQ5_THECL</name>
<dbReference type="Proteomes" id="UP000276776">
    <property type="component" value="Unassembled WGS sequence"/>
</dbReference>
<proteinExistence type="predicted"/>
<evidence type="ECO:0000313" key="2">
    <source>
        <dbReference type="Proteomes" id="UP000276776"/>
    </source>
</evidence>
<accession>A0A0N5CXQ5</accession>
<evidence type="ECO:0000313" key="3">
    <source>
        <dbReference type="WBParaSite" id="TCLT_0000519101-mRNA-1"/>
    </source>
</evidence>
<protein>
    <submittedName>
        <fullName evidence="1 3">Uncharacterized protein</fullName>
    </submittedName>
</protein>
<dbReference type="AlphaFoldDB" id="A0A0N5CXQ5"/>
<dbReference type="Pfam" id="PF06579">
    <property type="entry name" value="Ly-6_related"/>
    <property type="match status" value="1"/>
</dbReference>
<dbReference type="OrthoDB" id="5827637at2759"/>